<dbReference type="Pfam" id="PF00903">
    <property type="entry name" value="Glyoxalase"/>
    <property type="match status" value="1"/>
</dbReference>
<dbReference type="CDD" id="cd06587">
    <property type="entry name" value="VOC"/>
    <property type="match status" value="1"/>
</dbReference>
<feature type="domain" description="VOC" evidence="1">
    <location>
        <begin position="9"/>
        <end position="132"/>
    </location>
</feature>
<dbReference type="RefSeq" id="WP_213412406.1">
    <property type="nucleotide sequence ID" value="NZ_BOVK01000031.1"/>
</dbReference>
<dbReference type="EMBL" id="BOVK01000031">
    <property type="protein sequence ID" value="GIQ69612.1"/>
    <property type="molecule type" value="Genomic_DNA"/>
</dbReference>
<protein>
    <recommendedName>
        <fullName evidence="1">VOC domain-containing protein</fullName>
    </recommendedName>
</protein>
<comment type="caution">
    <text evidence="2">The sequence shown here is derived from an EMBL/GenBank/DDBJ whole genome shotgun (WGS) entry which is preliminary data.</text>
</comment>
<name>A0A8J4H4Z7_9BACL</name>
<dbReference type="AlphaFoldDB" id="A0A8J4H4Z7"/>
<organism evidence="2 3">
    <name type="scientific">Xylanibacillus composti</name>
    <dbReference type="NCBI Taxonomy" id="1572762"/>
    <lineage>
        <taxon>Bacteria</taxon>
        <taxon>Bacillati</taxon>
        <taxon>Bacillota</taxon>
        <taxon>Bacilli</taxon>
        <taxon>Bacillales</taxon>
        <taxon>Paenibacillaceae</taxon>
        <taxon>Xylanibacillus</taxon>
    </lineage>
</organism>
<dbReference type="InterPro" id="IPR037523">
    <property type="entry name" value="VOC_core"/>
</dbReference>
<sequence length="148" mass="17184">MEHTYLFNRIGYVYAPTSDIDASIEWYTTHLALKLMNKFEDRGSYLAVLHHAHKHSIALVLIETKDRHRLEIARNGRPFPIMAIQCSNIEQTYETLKQKGVEVDTLETLGTGEAKYFYFRDDQGNLLEAAWSIWDPEDEFKEDFVPGS</sequence>
<evidence type="ECO:0000259" key="1">
    <source>
        <dbReference type="PROSITE" id="PS51819"/>
    </source>
</evidence>
<dbReference type="Proteomes" id="UP000677918">
    <property type="component" value="Unassembled WGS sequence"/>
</dbReference>
<dbReference type="SUPFAM" id="SSF54593">
    <property type="entry name" value="Glyoxalase/Bleomycin resistance protein/Dihydroxybiphenyl dioxygenase"/>
    <property type="match status" value="1"/>
</dbReference>
<keyword evidence="3" id="KW-1185">Reference proteome</keyword>
<evidence type="ECO:0000313" key="2">
    <source>
        <dbReference type="EMBL" id="GIQ69612.1"/>
    </source>
</evidence>
<gene>
    <name evidence="2" type="ORF">XYCOK13_24360</name>
</gene>
<proteinExistence type="predicted"/>
<evidence type="ECO:0000313" key="3">
    <source>
        <dbReference type="Proteomes" id="UP000677918"/>
    </source>
</evidence>
<reference evidence="2" key="1">
    <citation type="submission" date="2021-04" db="EMBL/GenBank/DDBJ databases">
        <title>Draft genome sequence of Xylanibacillus composti strain K13.</title>
        <authorList>
            <person name="Uke A."/>
            <person name="Chhe C."/>
            <person name="Baramee S."/>
            <person name="Kosugi A."/>
        </authorList>
    </citation>
    <scope>NUCLEOTIDE SEQUENCE</scope>
    <source>
        <strain evidence="2">K13</strain>
    </source>
</reference>
<accession>A0A8J4H4Z7</accession>
<dbReference type="InterPro" id="IPR029068">
    <property type="entry name" value="Glyas_Bleomycin-R_OHBP_Dase"/>
</dbReference>
<dbReference type="PROSITE" id="PS51819">
    <property type="entry name" value="VOC"/>
    <property type="match status" value="1"/>
</dbReference>
<dbReference type="InterPro" id="IPR004360">
    <property type="entry name" value="Glyas_Fos-R_dOase_dom"/>
</dbReference>
<dbReference type="Gene3D" id="3.10.180.10">
    <property type="entry name" value="2,3-Dihydroxybiphenyl 1,2-Dioxygenase, domain 1"/>
    <property type="match status" value="1"/>
</dbReference>